<keyword evidence="2" id="KW-1185">Reference proteome</keyword>
<name>A0A172XYP4_9FLAO</name>
<organism evidence="1 2">
    <name type="scientific">Chryseobacterium glaciei</name>
    <dbReference type="NCBI Taxonomy" id="1685010"/>
    <lineage>
        <taxon>Bacteria</taxon>
        <taxon>Pseudomonadati</taxon>
        <taxon>Bacteroidota</taxon>
        <taxon>Flavobacteriia</taxon>
        <taxon>Flavobacteriales</taxon>
        <taxon>Weeksellaceae</taxon>
        <taxon>Chryseobacterium group</taxon>
        <taxon>Chryseobacterium</taxon>
    </lineage>
</organism>
<proteinExistence type="predicted"/>
<dbReference type="EMBL" id="CP015199">
    <property type="protein sequence ID" value="ANF52074.1"/>
    <property type="molecule type" value="Genomic_DNA"/>
</dbReference>
<evidence type="ECO:0000313" key="2">
    <source>
        <dbReference type="Proteomes" id="UP000077824"/>
    </source>
</evidence>
<reference evidence="1 2" key="1">
    <citation type="submission" date="2016-04" db="EMBL/GenBank/DDBJ databases">
        <title>Complete Genome Sequence of Chryseobacterium sp. IHBB 10212.</title>
        <authorList>
            <person name="Pal M."/>
            <person name="Swarnkar M.K."/>
            <person name="Kaushal K."/>
            <person name="Chhibber S."/>
            <person name="Singh A.K."/>
            <person name="Gulati A."/>
        </authorList>
    </citation>
    <scope>NUCLEOTIDE SEQUENCE [LARGE SCALE GENOMIC DNA]</scope>
    <source>
        <strain evidence="1 2">IHBB 10212</strain>
    </source>
</reference>
<sequence>MNISHYDFENLPDKKTQCDIVFNQGRIMNERIINNLKYSLYEVSSFSVEIIYNTINNKIAGLNIFQNRSVYSN</sequence>
<gene>
    <name evidence="1" type="ORF">A0O34_16810</name>
</gene>
<evidence type="ECO:0000313" key="1">
    <source>
        <dbReference type="EMBL" id="ANF52074.1"/>
    </source>
</evidence>
<accession>A0A172XYP4</accession>
<dbReference type="AlphaFoldDB" id="A0A172XYP4"/>
<protein>
    <submittedName>
        <fullName evidence="1">Uncharacterized protein</fullName>
    </submittedName>
</protein>
<dbReference type="Proteomes" id="UP000077824">
    <property type="component" value="Chromosome"/>
</dbReference>
<dbReference type="KEGG" id="chh:A0O34_16810"/>